<reference evidence="2" key="1">
    <citation type="journal article" date="2011" name="Nature">
        <title>Genome sequence and analysis of the tuber crop potato.</title>
        <authorList>
            <consortium name="The Potato Genome Sequencing Consortium"/>
        </authorList>
    </citation>
    <scope>NUCLEOTIDE SEQUENCE [LARGE SCALE GENOMIC DNA]</scope>
    <source>
        <strain evidence="2">cv. DM1-3 516 R44</strain>
    </source>
</reference>
<protein>
    <submittedName>
        <fullName evidence="1">Pentatricopeptide repeat-containing protein</fullName>
    </submittedName>
</protein>
<dbReference type="HOGENOM" id="CLU_2473339_0_0_1"/>
<dbReference type="Proteomes" id="UP000011115">
    <property type="component" value="Unassembled WGS sequence"/>
</dbReference>
<organism evidence="1 2">
    <name type="scientific">Solanum tuberosum</name>
    <name type="common">Potato</name>
    <dbReference type="NCBI Taxonomy" id="4113"/>
    <lineage>
        <taxon>Eukaryota</taxon>
        <taxon>Viridiplantae</taxon>
        <taxon>Streptophyta</taxon>
        <taxon>Embryophyta</taxon>
        <taxon>Tracheophyta</taxon>
        <taxon>Spermatophyta</taxon>
        <taxon>Magnoliopsida</taxon>
        <taxon>eudicotyledons</taxon>
        <taxon>Gunneridae</taxon>
        <taxon>Pentapetalae</taxon>
        <taxon>asterids</taxon>
        <taxon>lamiids</taxon>
        <taxon>Solanales</taxon>
        <taxon>Solanaceae</taxon>
        <taxon>Solanoideae</taxon>
        <taxon>Solaneae</taxon>
        <taxon>Solanum</taxon>
    </lineage>
</organism>
<sequence>MSISYFPTLLPSPIEAFPVKGGQKGGDTTLAFSANSSDVLPSVRLHGLEFPVNLLSVSSITREKVVLTRNAPFSPRSLLFTMHLPKAY</sequence>
<keyword evidence="2" id="KW-1185">Reference proteome</keyword>
<proteinExistence type="predicted"/>
<accession>M1AFK8</accession>
<dbReference type="ExpressionAtlas" id="M1AFK8">
    <property type="expression patterns" value="baseline"/>
</dbReference>
<dbReference type="AlphaFoldDB" id="M1AFK8"/>
<evidence type="ECO:0000313" key="1">
    <source>
        <dbReference type="EnsemblPlants" id="PGSC0003DMT400021708"/>
    </source>
</evidence>
<reference evidence="1" key="2">
    <citation type="submission" date="2015-06" db="UniProtKB">
        <authorList>
            <consortium name="EnsemblPlants"/>
        </authorList>
    </citation>
    <scope>IDENTIFICATION</scope>
    <source>
        <strain evidence="1">DM1-3 516 R44</strain>
    </source>
</reference>
<name>M1AFK8_SOLTU</name>
<dbReference type="Gramene" id="PGSC0003DMT400021708">
    <property type="protein sequence ID" value="PGSC0003DMT400021708"/>
    <property type="gene ID" value="PGSC0003DMG400008423"/>
</dbReference>
<dbReference type="EnsemblPlants" id="PGSC0003DMT400021708">
    <property type="protein sequence ID" value="PGSC0003DMT400021708"/>
    <property type="gene ID" value="PGSC0003DMG400008423"/>
</dbReference>
<evidence type="ECO:0000313" key="2">
    <source>
        <dbReference type="Proteomes" id="UP000011115"/>
    </source>
</evidence>